<proteinExistence type="predicted"/>
<protein>
    <submittedName>
        <fullName evidence="1">Uncharacterized protein</fullName>
    </submittedName>
</protein>
<gene>
    <name evidence="1" type="ordered locus">BL05274</name>
</gene>
<name>Q62SH6_BACLD</name>
<sequence length="86" mass="9679">MTGIDKGSCEQSKTNSFDHNFISCSNEELLQELTEITPVEESMEISILIQDPETNVAYYINSGKLIKYKCNLPEFWGRYTSGSSSS</sequence>
<evidence type="ECO:0000313" key="1">
    <source>
        <dbReference type="EMBL" id="AAU24283.2"/>
    </source>
</evidence>
<dbReference type="KEGG" id="bli:BL05274"/>
<evidence type="ECO:0000313" key="2">
    <source>
        <dbReference type="Proteomes" id="UP000000606"/>
    </source>
</evidence>
<accession>Q62SH6</accession>
<keyword evidence="2" id="KW-1185">Reference proteome</keyword>
<dbReference type="AlphaFoldDB" id="Q62SH6"/>
<organism evidence="1 2">
    <name type="scientific">Bacillus licheniformis (strain ATCC 14580 / DSM 13 / JCM 2505 / CCUG 7422 / NBRC 12200 / NCIMB 9375 / NCTC 10341 / NRRL NRS-1264 / Gibson 46)</name>
    <dbReference type="NCBI Taxonomy" id="279010"/>
    <lineage>
        <taxon>Bacteria</taxon>
        <taxon>Bacillati</taxon>
        <taxon>Bacillota</taxon>
        <taxon>Bacilli</taxon>
        <taxon>Bacillales</taxon>
        <taxon>Bacillaceae</taxon>
        <taxon>Bacillus</taxon>
    </lineage>
</organism>
<dbReference type="Proteomes" id="UP000000606">
    <property type="component" value="Chromosome"/>
</dbReference>
<dbReference type="EMBL" id="CP000002">
    <property type="protein sequence ID" value="AAU24283.2"/>
    <property type="molecule type" value="Genomic_DNA"/>
</dbReference>
<dbReference type="HOGENOM" id="CLU_2491365_0_0_9"/>
<reference evidence="1 2" key="1">
    <citation type="journal article" date="2004" name="Genome Biol.">
        <title>Complete genome sequence of the industrial bacterium Bacillus licheniformis and comparisons with closely related Bacillus species.</title>
        <authorList>
            <person name="Rey M.W."/>
            <person name="Ramaiya P."/>
            <person name="Nelson B.A."/>
            <person name="Brody-Karpin S.D."/>
            <person name="Zaretsky E.J."/>
            <person name="Tang M."/>
            <person name="Lopez de Leon A."/>
            <person name="Xiang H."/>
            <person name="Gusti V."/>
            <person name="Clausen I.G."/>
            <person name="Olsen P.B."/>
            <person name="Rasmussen M.D."/>
            <person name="Andersen J.T."/>
            <person name="Jorgensen P.L."/>
            <person name="Larsen T.S."/>
            <person name="Sorokin A."/>
            <person name="Bolotin A."/>
            <person name="Lapidus A."/>
            <person name="Galleron N."/>
            <person name="Ehrlich S.D."/>
            <person name="Berka R.M."/>
        </authorList>
    </citation>
    <scope>NUCLEOTIDE SEQUENCE [LARGE SCALE GENOMIC DNA]</scope>
    <source>
        <strain evidence="2">ATCC 14580 / DSM 13 / JCM 2505 / CCUG 7422 / NBRC 12200 / NCIMB 9375 / NCTC 10341 / NRRL NRS-1264 / Gibson 46</strain>
    </source>
</reference>